<proteinExistence type="predicted"/>
<dbReference type="Proteomes" id="UP000827138">
    <property type="component" value="Chromosome"/>
</dbReference>
<organism evidence="2 3">
    <name type="scientific">Streptomyces akebiae</name>
    <dbReference type="NCBI Taxonomy" id="2865673"/>
    <lineage>
        <taxon>Bacteria</taxon>
        <taxon>Bacillati</taxon>
        <taxon>Actinomycetota</taxon>
        <taxon>Actinomycetes</taxon>
        <taxon>Kitasatosporales</taxon>
        <taxon>Streptomycetaceae</taxon>
        <taxon>Streptomyces</taxon>
    </lineage>
</organism>
<dbReference type="RefSeq" id="WP_220644788.1">
    <property type="nucleotide sequence ID" value="NZ_CP080647.1"/>
</dbReference>
<keyword evidence="3" id="KW-1185">Reference proteome</keyword>
<feature type="region of interest" description="Disordered" evidence="1">
    <location>
        <begin position="36"/>
        <end position="58"/>
    </location>
</feature>
<evidence type="ECO:0000313" key="3">
    <source>
        <dbReference type="Proteomes" id="UP000827138"/>
    </source>
</evidence>
<accession>A0ABX8XI55</accession>
<name>A0ABX8XI55_9ACTN</name>
<feature type="compositionally biased region" description="Low complexity" evidence="1">
    <location>
        <begin position="42"/>
        <end position="58"/>
    </location>
</feature>
<sequence length="146" mass="16253">MGYENGRSPEYSVWGTIEVRPPVPLARLRGLTDQEAFQRRLGTAPAGAAGPEPASAPQARWEFVPDDDAGTDDQGRPRAIKYLRVNDQGVARTEVDRRLLDVAALVGTDHTFHGHLRYEGYVGDEGEIRLRGGGPPQWRDTTPRYW</sequence>
<evidence type="ECO:0000256" key="1">
    <source>
        <dbReference type="SAM" id="MobiDB-lite"/>
    </source>
</evidence>
<dbReference type="EMBL" id="CP080647">
    <property type="protein sequence ID" value="QYX75631.1"/>
    <property type="molecule type" value="Genomic_DNA"/>
</dbReference>
<gene>
    <name evidence="2" type="ORF">K1J60_03060</name>
</gene>
<protein>
    <submittedName>
        <fullName evidence="2">Uncharacterized protein</fullName>
    </submittedName>
</protein>
<evidence type="ECO:0000313" key="2">
    <source>
        <dbReference type="EMBL" id="QYX75631.1"/>
    </source>
</evidence>
<reference evidence="2 3" key="1">
    <citation type="submission" date="2021-08" db="EMBL/GenBank/DDBJ databases">
        <authorList>
            <person name="Ping M."/>
        </authorList>
    </citation>
    <scope>NUCLEOTIDE SEQUENCE [LARGE SCALE GENOMIC DNA]</scope>
    <source>
        <strain evidence="2 3">MG28</strain>
    </source>
</reference>